<comment type="caution">
    <text evidence="2">The sequence shown here is derived from an EMBL/GenBank/DDBJ whole genome shotgun (WGS) entry which is preliminary data.</text>
</comment>
<proteinExistence type="predicted"/>
<name>A0A918D0B4_9BACI</name>
<feature type="domain" description="Sin" evidence="1">
    <location>
        <begin position="1"/>
        <end position="39"/>
    </location>
</feature>
<dbReference type="EMBL" id="BMOS01000005">
    <property type="protein sequence ID" value="GGN53584.1"/>
    <property type="molecule type" value="Genomic_DNA"/>
</dbReference>
<reference evidence="2" key="2">
    <citation type="submission" date="2020-09" db="EMBL/GenBank/DDBJ databases">
        <authorList>
            <person name="Sun Q."/>
            <person name="Ohkuma M."/>
        </authorList>
    </citation>
    <scope>NUCLEOTIDE SEQUENCE</scope>
    <source>
        <strain evidence="2">JCM 17251</strain>
    </source>
</reference>
<dbReference type="InterPro" id="IPR010981">
    <property type="entry name" value="SinR/SinI_dimer_dom"/>
</dbReference>
<dbReference type="SUPFAM" id="SSF47406">
    <property type="entry name" value="SinR repressor dimerisation domain-like"/>
    <property type="match status" value="1"/>
</dbReference>
<accession>A0A918D0B4</accession>
<organism evidence="2 3">
    <name type="scientific">Oceanobacillus indicireducens</name>
    <dbReference type="NCBI Taxonomy" id="1004261"/>
    <lineage>
        <taxon>Bacteria</taxon>
        <taxon>Bacillati</taxon>
        <taxon>Bacillota</taxon>
        <taxon>Bacilli</taxon>
        <taxon>Bacillales</taxon>
        <taxon>Bacillaceae</taxon>
        <taxon>Oceanobacillus</taxon>
    </lineage>
</organism>
<gene>
    <name evidence="2" type="ORF">GCM10007971_10210</name>
</gene>
<reference evidence="2" key="1">
    <citation type="journal article" date="2014" name="Int. J. Syst. Evol. Microbiol.">
        <title>Complete genome sequence of Corynebacterium casei LMG S-19264T (=DSM 44701T), isolated from a smear-ripened cheese.</title>
        <authorList>
            <consortium name="US DOE Joint Genome Institute (JGI-PGF)"/>
            <person name="Walter F."/>
            <person name="Albersmeier A."/>
            <person name="Kalinowski J."/>
            <person name="Ruckert C."/>
        </authorList>
    </citation>
    <scope>NUCLEOTIDE SEQUENCE</scope>
    <source>
        <strain evidence="2">JCM 17251</strain>
    </source>
</reference>
<dbReference type="PROSITE" id="PS51500">
    <property type="entry name" value="SIN"/>
    <property type="match status" value="1"/>
</dbReference>
<dbReference type="GO" id="GO:0006355">
    <property type="term" value="P:regulation of DNA-templated transcription"/>
    <property type="evidence" value="ECO:0007669"/>
    <property type="project" value="InterPro"/>
</dbReference>
<evidence type="ECO:0000313" key="3">
    <source>
        <dbReference type="Proteomes" id="UP000624041"/>
    </source>
</evidence>
<sequence length="48" mass="5660">MQKTEKTVKVDLEWVGLILQAKEIGLKKEEVRFFLEEQKEIIKTINKG</sequence>
<keyword evidence="3" id="KW-1185">Reference proteome</keyword>
<dbReference type="InterPro" id="IPR036281">
    <property type="entry name" value="SinR/SinI_dimer_dom_sf"/>
</dbReference>
<evidence type="ECO:0000313" key="2">
    <source>
        <dbReference type="EMBL" id="GGN53584.1"/>
    </source>
</evidence>
<dbReference type="GO" id="GO:0046983">
    <property type="term" value="F:protein dimerization activity"/>
    <property type="evidence" value="ECO:0007669"/>
    <property type="project" value="InterPro"/>
</dbReference>
<dbReference type="Proteomes" id="UP000624041">
    <property type="component" value="Unassembled WGS sequence"/>
</dbReference>
<dbReference type="AlphaFoldDB" id="A0A918D0B4"/>
<protein>
    <recommendedName>
        <fullName evidence="1">Sin domain-containing protein</fullName>
    </recommendedName>
</protein>
<dbReference type="Pfam" id="PF08671">
    <property type="entry name" value="SinI"/>
    <property type="match status" value="1"/>
</dbReference>
<dbReference type="RefSeq" id="WP_229782573.1">
    <property type="nucleotide sequence ID" value="NZ_BMOS01000005.1"/>
</dbReference>
<evidence type="ECO:0000259" key="1">
    <source>
        <dbReference type="PROSITE" id="PS51500"/>
    </source>
</evidence>